<dbReference type="Proteomes" id="UP001360953">
    <property type="component" value="Unassembled WGS sequence"/>
</dbReference>
<dbReference type="RefSeq" id="XP_066660365.1">
    <property type="nucleotide sequence ID" value="XM_066803776.1"/>
</dbReference>
<accession>A0ABR1ME93</accession>
<proteinExistence type="predicted"/>
<name>A0ABR1ME93_9PEZI</name>
<dbReference type="EMBL" id="JBBPEH010000001">
    <property type="protein sequence ID" value="KAK7545130.1"/>
    <property type="molecule type" value="Genomic_DNA"/>
</dbReference>
<reference evidence="1 2" key="1">
    <citation type="submission" date="2024-04" db="EMBL/GenBank/DDBJ databases">
        <title>Phyllosticta paracitricarpa is synonymous to the EU quarantine fungus P. citricarpa based on phylogenomic analyses.</title>
        <authorList>
            <consortium name="Lawrence Berkeley National Laboratory"/>
            <person name="Van ingen-buijs V.A."/>
            <person name="Van westerhoven A.C."/>
            <person name="Haridas S."/>
            <person name="Skiadas P."/>
            <person name="Martin F."/>
            <person name="Groenewald J.Z."/>
            <person name="Crous P.W."/>
            <person name="Seidl M.F."/>
        </authorList>
    </citation>
    <scope>NUCLEOTIDE SEQUENCE [LARGE SCALE GENOMIC DNA]</scope>
    <source>
        <strain evidence="1 2">CPC 17464</strain>
    </source>
</reference>
<evidence type="ECO:0000313" key="1">
    <source>
        <dbReference type="EMBL" id="KAK7545130.1"/>
    </source>
</evidence>
<protein>
    <submittedName>
        <fullName evidence="1">Uncharacterized protein</fullName>
    </submittedName>
</protein>
<sequence length="166" mass="18549">MSHLLLPLISAAVVGLCAWIALKLVLPPRVLVPKKPSITIKHADRISDPGRRDFVIQMVQRAVQDPTLSLFTSATMLSKPLQYDPDLKRTYIVAILQTEDDERDNTCSELEIHYSNRPVGNGNVWAIMTGWGVNPKGDFEENLVTEANEDPVFEAREIRGKNVEGD</sequence>
<evidence type="ECO:0000313" key="2">
    <source>
        <dbReference type="Proteomes" id="UP001360953"/>
    </source>
</evidence>
<keyword evidence="2" id="KW-1185">Reference proteome</keyword>
<gene>
    <name evidence="1" type="ORF">J3D65DRAFT_683975</name>
</gene>
<comment type="caution">
    <text evidence="1">The sequence shown here is derived from an EMBL/GenBank/DDBJ whole genome shotgun (WGS) entry which is preliminary data.</text>
</comment>
<organism evidence="1 2">
    <name type="scientific">Phyllosticta citribraziliensis</name>
    <dbReference type="NCBI Taxonomy" id="989973"/>
    <lineage>
        <taxon>Eukaryota</taxon>
        <taxon>Fungi</taxon>
        <taxon>Dikarya</taxon>
        <taxon>Ascomycota</taxon>
        <taxon>Pezizomycotina</taxon>
        <taxon>Dothideomycetes</taxon>
        <taxon>Dothideomycetes incertae sedis</taxon>
        <taxon>Botryosphaeriales</taxon>
        <taxon>Phyllostictaceae</taxon>
        <taxon>Phyllosticta</taxon>
    </lineage>
</organism>
<dbReference type="GeneID" id="92036682"/>